<protein>
    <submittedName>
        <fullName evidence="3">Glycoside hydrolase family 16 protein</fullName>
    </submittedName>
</protein>
<evidence type="ECO:0000313" key="3">
    <source>
        <dbReference type="EMBL" id="QBQ01834.1"/>
    </source>
</evidence>
<dbReference type="PROSITE" id="PS51257">
    <property type="entry name" value="PROKAR_LIPOPROTEIN"/>
    <property type="match status" value="1"/>
</dbReference>
<dbReference type="CDD" id="cd08023">
    <property type="entry name" value="GH16_laminarinase_like"/>
    <property type="match status" value="1"/>
</dbReference>
<dbReference type="SUPFAM" id="SSF49899">
    <property type="entry name" value="Concanavalin A-like lectins/glucanases"/>
    <property type="match status" value="1"/>
</dbReference>
<dbReference type="PROSITE" id="PS51762">
    <property type="entry name" value="GH16_2"/>
    <property type="match status" value="1"/>
</dbReference>
<feature type="domain" description="GH16" evidence="2">
    <location>
        <begin position="43"/>
        <end position="276"/>
    </location>
</feature>
<dbReference type="Pfam" id="PF00722">
    <property type="entry name" value="Glyco_hydro_16"/>
    <property type="match status" value="1"/>
</dbReference>
<dbReference type="EMBL" id="CP033058">
    <property type="protein sequence ID" value="QBQ01834.1"/>
    <property type="molecule type" value="Genomic_DNA"/>
</dbReference>
<comment type="similarity">
    <text evidence="1">Belongs to the glycosyl hydrolase 16 family.</text>
</comment>
<evidence type="ECO:0000313" key="4">
    <source>
        <dbReference type="Proteomes" id="UP000256585"/>
    </source>
</evidence>
<keyword evidence="3" id="KW-0378">Hydrolase</keyword>
<dbReference type="PANTHER" id="PTHR10963:SF55">
    <property type="entry name" value="GLYCOSIDE HYDROLASE FAMILY 16 PROTEIN"/>
    <property type="match status" value="1"/>
</dbReference>
<dbReference type="Gene3D" id="2.60.120.200">
    <property type="match status" value="1"/>
</dbReference>
<reference evidence="3" key="1">
    <citation type="submission" date="2019-03" db="EMBL/GenBank/DDBJ databases">
        <title>Draft Sequence and Annotation of the Mycoplasma phocicerebrale Strain 1049T Genome.</title>
        <authorList>
            <person name="Frasca S.Jr."/>
            <person name="Kutish G.F."/>
            <person name="Castellanos Gell J."/>
            <person name="Michaels D.L."/>
            <person name="Brown D.R."/>
        </authorList>
    </citation>
    <scope>NUCLEOTIDE SEQUENCE</scope>
    <source>
        <strain evidence="3">1049</strain>
    </source>
</reference>
<dbReference type="Proteomes" id="UP000256585">
    <property type="component" value="Chromosome"/>
</dbReference>
<dbReference type="OrthoDB" id="9809583at2"/>
<dbReference type="RefSeq" id="WP_137412662.1">
    <property type="nucleotide sequence ID" value="NZ_CP033058.2"/>
</dbReference>
<gene>
    <name evidence="3" type="ORF">DMC14_03295</name>
</gene>
<accession>A0A482KAW6</accession>
<name>A0A482KAW6_9BACT</name>
<dbReference type="KEGG" id="mphc:DMC14_03295"/>
<evidence type="ECO:0000259" key="2">
    <source>
        <dbReference type="PROSITE" id="PS51762"/>
    </source>
</evidence>
<dbReference type="GO" id="GO:0005975">
    <property type="term" value="P:carbohydrate metabolic process"/>
    <property type="evidence" value="ECO:0007669"/>
    <property type="project" value="InterPro"/>
</dbReference>
<dbReference type="PANTHER" id="PTHR10963">
    <property type="entry name" value="GLYCOSYL HYDROLASE-RELATED"/>
    <property type="match status" value="1"/>
</dbReference>
<evidence type="ECO:0000256" key="1">
    <source>
        <dbReference type="ARBA" id="ARBA00006865"/>
    </source>
</evidence>
<dbReference type="GO" id="GO:0004553">
    <property type="term" value="F:hydrolase activity, hydrolyzing O-glycosyl compounds"/>
    <property type="evidence" value="ECO:0007669"/>
    <property type="project" value="InterPro"/>
</dbReference>
<dbReference type="AlphaFoldDB" id="A0A482KAW6"/>
<dbReference type="InterPro" id="IPR000757">
    <property type="entry name" value="Beta-glucanase-like"/>
</dbReference>
<keyword evidence="4" id="KW-1185">Reference proteome</keyword>
<sequence>MKSKNKKIPGLFWGMSFLTISCSFVVFSCKETKNNNSKKHYIEATKDTKVPYLDNNWVCTWADEFDSNIFNENKWEQQIRKNNYNNEAQYYTNKNISISNSVLSILAKKENYDGKQYTSGKLITKNKKRFKYGRFQIKARNPKGRGTWPALWMMPAENKYGKWPKSGEIDIMEYVGYENSKIFQTIHTEKYNHKNKTMIGSNYKINSYDDFVIYDFIWYPDKLEWYTNNKKIFETKYLANKTKDVEQEYFKVFPFDKEFYLIINLAIGGDWGGKKE</sequence>
<proteinExistence type="inferred from homology"/>
<dbReference type="InterPro" id="IPR013320">
    <property type="entry name" value="ConA-like_dom_sf"/>
</dbReference>
<organism evidence="3 4">
    <name type="scientific">Metamycoplasma phocicerebrale</name>
    <dbReference type="NCBI Taxonomy" id="142649"/>
    <lineage>
        <taxon>Bacteria</taxon>
        <taxon>Bacillati</taxon>
        <taxon>Mycoplasmatota</taxon>
        <taxon>Mycoplasmoidales</taxon>
        <taxon>Metamycoplasmataceae</taxon>
        <taxon>Metamycoplasma</taxon>
    </lineage>
</organism>
<dbReference type="InterPro" id="IPR050546">
    <property type="entry name" value="Glycosyl_Hydrlase_16"/>
</dbReference>